<dbReference type="InterPro" id="IPR022655">
    <property type="entry name" value="DUF1553"/>
</dbReference>
<evidence type="ECO:0000313" key="8">
    <source>
        <dbReference type="EMBL" id="MBB5033239.1"/>
    </source>
</evidence>
<dbReference type="InterPro" id="IPR036909">
    <property type="entry name" value="Cyt_c-like_dom_sf"/>
</dbReference>
<dbReference type="SUPFAM" id="SSF46626">
    <property type="entry name" value="Cytochrome c"/>
    <property type="match status" value="1"/>
</dbReference>
<dbReference type="Pfam" id="PF07587">
    <property type="entry name" value="PSD1"/>
    <property type="match status" value="1"/>
</dbReference>
<organism evidence="8 9">
    <name type="scientific">Prosthecobacter vanneervenii</name>
    <dbReference type="NCBI Taxonomy" id="48466"/>
    <lineage>
        <taxon>Bacteria</taxon>
        <taxon>Pseudomonadati</taxon>
        <taxon>Verrucomicrobiota</taxon>
        <taxon>Verrucomicrobiia</taxon>
        <taxon>Verrucomicrobiales</taxon>
        <taxon>Verrucomicrobiaceae</taxon>
        <taxon>Prosthecobacter</taxon>
    </lineage>
</organism>
<evidence type="ECO:0000256" key="6">
    <source>
        <dbReference type="SAM" id="SignalP"/>
    </source>
</evidence>
<reference evidence="8 9" key="1">
    <citation type="submission" date="2020-08" db="EMBL/GenBank/DDBJ databases">
        <title>Genomic Encyclopedia of Type Strains, Phase IV (KMG-IV): sequencing the most valuable type-strain genomes for metagenomic binning, comparative biology and taxonomic classification.</title>
        <authorList>
            <person name="Goeker M."/>
        </authorList>
    </citation>
    <scope>NUCLEOTIDE SEQUENCE [LARGE SCALE GENOMIC DNA]</scope>
    <source>
        <strain evidence="8 9">DSM 12252</strain>
    </source>
</reference>
<evidence type="ECO:0000256" key="1">
    <source>
        <dbReference type="ARBA" id="ARBA00022617"/>
    </source>
</evidence>
<feature type="domain" description="Cytochrome c" evidence="7">
    <location>
        <begin position="21"/>
        <end position="106"/>
    </location>
</feature>
<dbReference type="GO" id="GO:0020037">
    <property type="term" value="F:heme binding"/>
    <property type="evidence" value="ECO:0007669"/>
    <property type="project" value="InterPro"/>
</dbReference>
<dbReference type="InterPro" id="IPR011429">
    <property type="entry name" value="Cyt_c_Planctomycete-type"/>
</dbReference>
<keyword evidence="1 4" id="KW-0349">Heme</keyword>
<feature type="signal peptide" evidence="6">
    <location>
        <begin position="1"/>
        <end position="18"/>
    </location>
</feature>
<dbReference type="Pfam" id="PF07635">
    <property type="entry name" value="PSCyt1"/>
    <property type="match status" value="1"/>
</dbReference>
<dbReference type="PROSITE" id="PS51007">
    <property type="entry name" value="CYTC"/>
    <property type="match status" value="1"/>
</dbReference>
<dbReference type="EMBL" id="JACHIG010000005">
    <property type="protein sequence ID" value="MBB5033239.1"/>
    <property type="molecule type" value="Genomic_DNA"/>
</dbReference>
<evidence type="ECO:0000256" key="4">
    <source>
        <dbReference type="PROSITE-ProRule" id="PRU00433"/>
    </source>
</evidence>
<evidence type="ECO:0000259" key="7">
    <source>
        <dbReference type="PROSITE" id="PS51007"/>
    </source>
</evidence>
<dbReference type="InterPro" id="IPR011444">
    <property type="entry name" value="DUF1549"/>
</dbReference>
<dbReference type="Proteomes" id="UP000590740">
    <property type="component" value="Unassembled WGS sequence"/>
</dbReference>
<keyword evidence="5" id="KW-0175">Coiled coil</keyword>
<feature type="coiled-coil region" evidence="5">
    <location>
        <begin position="356"/>
        <end position="401"/>
    </location>
</feature>
<feature type="chain" id="PRO_5031335314" evidence="6">
    <location>
        <begin position="19"/>
        <end position="785"/>
    </location>
</feature>
<keyword evidence="2 4" id="KW-0479">Metal-binding</keyword>
<dbReference type="GO" id="GO:0009055">
    <property type="term" value="F:electron transfer activity"/>
    <property type="evidence" value="ECO:0007669"/>
    <property type="project" value="InterPro"/>
</dbReference>
<dbReference type="Gene3D" id="1.10.760.10">
    <property type="entry name" value="Cytochrome c-like domain"/>
    <property type="match status" value="1"/>
</dbReference>
<sequence>MLRRQIIHLLLSATASQAAVDYTTQIKPLLQQHCVKCHGANTQKAGLKLDTANAARAGGKHGTALPDLLVQVVSGTHAEIPQMPYKRGPLDSAQIALVKQWVAEGANAPADEKPSDDRHWAFVAPVKAPLPQGDAQHPIDAFIRARLAKEKLAPSPQAAPATLIRRLYLDLIGLPPSPAEVAAFIQTPEAKKADVIKGLLASKHYGERWARWWLDQARYGDSNGYSIDAPRSMWPYRDYVVNSLNLDKPFDEFTLEQIAGDMLPKPTREQLIATGFHRNTQINQEGGIDKEQFRIESVFDRVATTGTVWLGLTIGCAQCHDHKFDPISQREYYQLLAFLNNQDEPTMPVPDPGQDLDKLKAEHAKLLKQIDAHIKERIPVLQEWEKTLGEQSRKLVDAEATKILAKPSAKRSTADQRALFKAMTGTSDSVFNPLYDRHLELENIFKNGTTTLVMKELPQPRKTTLYIKGDFTRPSDEVQPGVPAVLPALPSGTKADRLALARWLIDPKNPLTARVIVNRVWQQYFGRGLVETDNDFGTMGRPPSHPELLDWLAVDFMEHRWSLKHLHQLIVTSATYQQSSFVEGNKTAAQTDPNNHLLWRQNRLRLDAEVVRDVCLATSGLLSAKMGGPPVYPPIPDGVMSLGQVKRAWPLSKGSDRYRRGLYTFIFRATPPPALSVFDAPDGFSTCTRRIRSNTPLQALTLLNDSAYVEFAQALAARLIKEAKSDDARITRAYQLCLSRAPQERERKAIARLLESERQAKASETQSWQAVARVMLNLDETITRE</sequence>
<comment type="caution">
    <text evidence="8">The sequence shown here is derived from an EMBL/GenBank/DDBJ whole genome shotgun (WGS) entry which is preliminary data.</text>
</comment>
<evidence type="ECO:0000256" key="5">
    <source>
        <dbReference type="SAM" id="Coils"/>
    </source>
</evidence>
<dbReference type="InterPro" id="IPR009056">
    <property type="entry name" value="Cyt_c-like_dom"/>
</dbReference>
<dbReference type="GO" id="GO:0046872">
    <property type="term" value="F:metal ion binding"/>
    <property type="evidence" value="ECO:0007669"/>
    <property type="project" value="UniProtKB-KW"/>
</dbReference>
<dbReference type="Pfam" id="PF07583">
    <property type="entry name" value="PSCyt2"/>
    <property type="match status" value="1"/>
</dbReference>
<dbReference type="PANTHER" id="PTHR35889:SF3">
    <property type="entry name" value="F-BOX DOMAIN-CONTAINING PROTEIN"/>
    <property type="match status" value="1"/>
</dbReference>
<accession>A0A7W7YBP7</accession>
<name>A0A7W7YBP7_9BACT</name>
<dbReference type="PANTHER" id="PTHR35889">
    <property type="entry name" value="CYCLOINULO-OLIGOSACCHARIDE FRUCTANOTRANSFERASE-RELATED"/>
    <property type="match status" value="1"/>
</dbReference>
<dbReference type="AlphaFoldDB" id="A0A7W7YBP7"/>
<gene>
    <name evidence="8" type="ORF">HNQ65_002822</name>
</gene>
<dbReference type="RefSeq" id="WP_184340149.1">
    <property type="nucleotide sequence ID" value="NZ_JACHIG010000005.1"/>
</dbReference>
<evidence type="ECO:0000256" key="2">
    <source>
        <dbReference type="ARBA" id="ARBA00022723"/>
    </source>
</evidence>
<keyword evidence="3 4" id="KW-0408">Iron</keyword>
<evidence type="ECO:0000313" key="9">
    <source>
        <dbReference type="Proteomes" id="UP000590740"/>
    </source>
</evidence>
<protein>
    <submittedName>
        <fullName evidence="8">Mono/diheme cytochrome c family protein</fullName>
    </submittedName>
</protein>
<evidence type="ECO:0000256" key="3">
    <source>
        <dbReference type="ARBA" id="ARBA00023004"/>
    </source>
</evidence>
<keyword evidence="9" id="KW-1185">Reference proteome</keyword>
<keyword evidence="6" id="KW-0732">Signal</keyword>
<proteinExistence type="predicted"/>